<name>A0A654KHZ3_TAYEM</name>
<dbReference type="PANTHER" id="PTHR11207:SF0">
    <property type="entry name" value="RIBONUCLEASE 3"/>
    <property type="match status" value="1"/>
</dbReference>
<dbReference type="GO" id="GO:0010468">
    <property type="term" value="P:regulation of gene expression"/>
    <property type="evidence" value="ECO:0007669"/>
    <property type="project" value="TreeGrafter"/>
</dbReference>
<feature type="active site" evidence="15">
    <location>
        <position position="114"/>
    </location>
</feature>
<dbReference type="InterPro" id="IPR036389">
    <property type="entry name" value="RNase_III_sf"/>
</dbReference>
<dbReference type="EC" id="3.1.26.3" evidence="15"/>
<dbReference type="SUPFAM" id="SSF69065">
    <property type="entry name" value="RNase III domain-like"/>
    <property type="match status" value="1"/>
</dbReference>
<keyword evidence="13 15" id="KW-0460">Magnesium</keyword>
<protein>
    <recommendedName>
        <fullName evidence="15">Ribonuclease 3</fullName>
        <ecNumber evidence="15">3.1.26.3</ecNumber>
    </recommendedName>
    <alternativeName>
        <fullName evidence="15">Ribonuclease III</fullName>
        <shortName evidence="15">RNase III</shortName>
    </alternativeName>
</protein>
<proteinExistence type="inferred from homology"/>
<evidence type="ECO:0000256" key="1">
    <source>
        <dbReference type="ARBA" id="ARBA00000109"/>
    </source>
</evidence>
<feature type="binding site" evidence="15">
    <location>
        <position position="114"/>
    </location>
    <ligand>
        <name>Mg(2+)</name>
        <dbReference type="ChEBI" id="CHEBI:18420"/>
    </ligand>
</feature>
<dbReference type="SMART" id="SM00358">
    <property type="entry name" value="DSRM"/>
    <property type="match status" value="1"/>
</dbReference>
<dbReference type="FunFam" id="1.10.1520.10:FF:000001">
    <property type="entry name" value="Ribonuclease 3"/>
    <property type="match status" value="1"/>
</dbReference>
<comment type="similarity">
    <text evidence="3">Belongs to the ribonuclease III family.</text>
</comment>
<dbReference type="GO" id="GO:0003725">
    <property type="term" value="F:double-stranded RNA binding"/>
    <property type="evidence" value="ECO:0007669"/>
    <property type="project" value="TreeGrafter"/>
</dbReference>
<dbReference type="Proteomes" id="UP000007472">
    <property type="component" value="Chromosome"/>
</dbReference>
<dbReference type="Gene3D" id="1.10.1520.10">
    <property type="entry name" value="Ribonuclease III domain"/>
    <property type="match status" value="1"/>
</dbReference>
<gene>
    <name evidence="15" type="primary">rnc</name>
    <name evidence="18" type="ordered locus">TEQUI_1106</name>
</gene>
<evidence type="ECO:0000259" key="17">
    <source>
        <dbReference type="PROSITE" id="PS50142"/>
    </source>
</evidence>
<evidence type="ECO:0000313" key="19">
    <source>
        <dbReference type="Proteomes" id="UP000007472"/>
    </source>
</evidence>
<dbReference type="AlphaFoldDB" id="A0A654KHZ3"/>
<evidence type="ECO:0000256" key="14">
    <source>
        <dbReference type="ARBA" id="ARBA00022884"/>
    </source>
</evidence>
<comment type="cofactor">
    <cofactor evidence="15">
        <name>Mg(2+)</name>
        <dbReference type="ChEBI" id="CHEBI:18420"/>
    </cofactor>
</comment>
<evidence type="ECO:0000313" key="18">
    <source>
        <dbReference type="EMBL" id="ADU92030.1"/>
    </source>
</evidence>
<dbReference type="InterPro" id="IPR011907">
    <property type="entry name" value="RNase_III"/>
</dbReference>
<keyword evidence="5 15" id="KW-0963">Cytoplasm</keyword>
<evidence type="ECO:0000256" key="2">
    <source>
        <dbReference type="ARBA" id="ARBA00004496"/>
    </source>
</evidence>
<comment type="subcellular location">
    <subcellularLocation>
        <location evidence="2 15">Cytoplasm</location>
    </subcellularLocation>
</comment>
<evidence type="ECO:0000256" key="8">
    <source>
        <dbReference type="ARBA" id="ARBA00022694"/>
    </source>
</evidence>
<dbReference type="KEGG" id="teq:TEQUI_1106"/>
<keyword evidence="10 15" id="KW-0479">Metal-binding</keyword>
<dbReference type="PANTHER" id="PTHR11207">
    <property type="entry name" value="RIBONUCLEASE III"/>
    <property type="match status" value="1"/>
</dbReference>
<dbReference type="PROSITE" id="PS50137">
    <property type="entry name" value="DS_RBD"/>
    <property type="match status" value="1"/>
</dbReference>
<comment type="catalytic activity">
    <reaction evidence="1 15">
        <text>Endonucleolytic cleavage to 5'-phosphomonoester.</text>
        <dbReference type="EC" id="3.1.26.3"/>
    </reaction>
</comment>
<organism evidence="18 19">
    <name type="scientific">Taylorella equigenitalis (strain MCE9)</name>
    <dbReference type="NCBI Taxonomy" id="937774"/>
    <lineage>
        <taxon>Bacteria</taxon>
        <taxon>Pseudomonadati</taxon>
        <taxon>Pseudomonadota</taxon>
        <taxon>Betaproteobacteria</taxon>
        <taxon>Burkholderiales</taxon>
        <taxon>Alcaligenaceae</taxon>
        <taxon>Taylorella</taxon>
    </lineage>
</organism>
<feature type="domain" description="DRBM" evidence="16">
    <location>
        <begin position="152"/>
        <end position="222"/>
    </location>
</feature>
<dbReference type="InterPro" id="IPR000999">
    <property type="entry name" value="RNase_III_dom"/>
</dbReference>
<dbReference type="GO" id="GO:0006397">
    <property type="term" value="P:mRNA processing"/>
    <property type="evidence" value="ECO:0007669"/>
    <property type="project" value="UniProtKB-UniRule"/>
</dbReference>
<reference evidence="18 19" key="1">
    <citation type="journal article" date="2011" name="J. Bacteriol.">
        <title>Genome sequence of Taylorella equigenitalis MCE9, the causative agent of contagious equine metritis.</title>
        <authorList>
            <person name="Hebert L."/>
            <person name="Moumen B."/>
            <person name="Duquesne F."/>
            <person name="Breuil M.F."/>
            <person name="Laugier C."/>
            <person name="Batto J.M."/>
            <person name="Renault P."/>
            <person name="Petry S."/>
        </authorList>
    </citation>
    <scope>NUCLEOTIDE SEQUENCE [LARGE SCALE GENOMIC DNA]</scope>
    <source>
        <strain evidence="18 19">MCE9</strain>
    </source>
</reference>
<evidence type="ECO:0000256" key="7">
    <source>
        <dbReference type="ARBA" id="ARBA00022664"/>
    </source>
</evidence>
<evidence type="ECO:0000259" key="16">
    <source>
        <dbReference type="PROSITE" id="PS50137"/>
    </source>
</evidence>
<dbReference type="CDD" id="cd00593">
    <property type="entry name" value="RIBOc"/>
    <property type="match status" value="1"/>
</dbReference>
<dbReference type="GO" id="GO:0019843">
    <property type="term" value="F:rRNA binding"/>
    <property type="evidence" value="ECO:0007669"/>
    <property type="project" value="UniProtKB-KW"/>
</dbReference>
<keyword evidence="15" id="KW-0699">rRNA-binding</keyword>
<evidence type="ECO:0000256" key="15">
    <source>
        <dbReference type="HAMAP-Rule" id="MF_00104"/>
    </source>
</evidence>
<evidence type="ECO:0000256" key="9">
    <source>
        <dbReference type="ARBA" id="ARBA00022722"/>
    </source>
</evidence>
<comment type="subunit">
    <text evidence="4 15">Homodimer.</text>
</comment>
<dbReference type="Gene3D" id="3.30.160.20">
    <property type="match status" value="1"/>
</dbReference>
<dbReference type="SUPFAM" id="SSF54768">
    <property type="entry name" value="dsRNA-binding domain-like"/>
    <property type="match status" value="1"/>
</dbReference>
<dbReference type="HAMAP" id="MF_00104">
    <property type="entry name" value="RNase_III"/>
    <property type="match status" value="1"/>
</dbReference>
<feature type="binding site" evidence="15">
    <location>
        <position position="38"/>
    </location>
    <ligand>
        <name>Mg(2+)</name>
        <dbReference type="ChEBI" id="CHEBI:18420"/>
    </ligand>
</feature>
<keyword evidence="14 15" id="KW-0694">RNA-binding</keyword>
<evidence type="ECO:0000256" key="12">
    <source>
        <dbReference type="ARBA" id="ARBA00022801"/>
    </source>
</evidence>
<keyword evidence="6 15" id="KW-0698">rRNA processing</keyword>
<dbReference type="InterPro" id="IPR014720">
    <property type="entry name" value="dsRBD_dom"/>
</dbReference>
<feature type="binding site" evidence="15">
    <location>
        <position position="111"/>
    </location>
    <ligand>
        <name>Mg(2+)</name>
        <dbReference type="ChEBI" id="CHEBI:18420"/>
    </ligand>
</feature>
<dbReference type="GO" id="GO:0042802">
    <property type="term" value="F:identical protein binding"/>
    <property type="evidence" value="ECO:0007669"/>
    <property type="project" value="UniProtKB-ARBA"/>
</dbReference>
<accession>A0A654KHZ3</accession>
<evidence type="ECO:0000256" key="5">
    <source>
        <dbReference type="ARBA" id="ARBA00022490"/>
    </source>
</evidence>
<dbReference type="PROSITE" id="PS50142">
    <property type="entry name" value="RNASE_3_2"/>
    <property type="match status" value="1"/>
</dbReference>
<keyword evidence="8 15" id="KW-0819">tRNA processing</keyword>
<keyword evidence="12 15" id="KW-0378">Hydrolase</keyword>
<dbReference type="PROSITE" id="PS00517">
    <property type="entry name" value="RNASE_3_1"/>
    <property type="match status" value="1"/>
</dbReference>
<dbReference type="Pfam" id="PF00035">
    <property type="entry name" value="dsrm"/>
    <property type="match status" value="1"/>
</dbReference>
<evidence type="ECO:0000256" key="10">
    <source>
        <dbReference type="ARBA" id="ARBA00022723"/>
    </source>
</evidence>
<dbReference type="GO" id="GO:0005737">
    <property type="term" value="C:cytoplasm"/>
    <property type="evidence" value="ECO:0007669"/>
    <property type="project" value="UniProtKB-SubCell"/>
</dbReference>
<feature type="active site" evidence="15">
    <location>
        <position position="42"/>
    </location>
</feature>
<sequence length="251" mass="28018">MKLDELQKKLNYSFKDIKLLNRALTHRSFSSTHNERLEFLGDSILNFSVASLLFKKLKDQAEGDLTRIRASYVNQDTLAKIANNLKLQDLIKLGEGELKSGGFKRPSILADAVEAIFGAIYIDSNIEQAQKVVESIYEPLMKNVDFSTVGRDSKTLLQEFVQAKRVPLPSYKVLNITGAAHDQEFEVECTVELFDVSAQAVGASRRSAEQAAATLVLEKLKKIKSFSKKSPNKNRKVTQLTLPVAVEQDAK</sequence>
<comment type="function">
    <text evidence="15">Digests double-stranded RNA. Involved in the processing of primary rRNA transcript to yield the immediate precursors to the large and small rRNAs (23S and 16S). Processes some mRNAs, and tRNAs when they are encoded in the rRNA operon. Processes pre-crRNA and tracrRNA of type II CRISPR loci if present in the organism.</text>
</comment>
<dbReference type="FunFam" id="3.30.160.20:FF:000003">
    <property type="entry name" value="Ribonuclease 3"/>
    <property type="match status" value="1"/>
</dbReference>
<dbReference type="NCBIfam" id="TIGR02191">
    <property type="entry name" value="RNaseIII"/>
    <property type="match status" value="1"/>
</dbReference>
<evidence type="ECO:0000256" key="4">
    <source>
        <dbReference type="ARBA" id="ARBA00011738"/>
    </source>
</evidence>
<dbReference type="GO" id="GO:0046872">
    <property type="term" value="F:metal ion binding"/>
    <property type="evidence" value="ECO:0007669"/>
    <property type="project" value="UniProtKB-KW"/>
</dbReference>
<dbReference type="GO" id="GO:0006364">
    <property type="term" value="P:rRNA processing"/>
    <property type="evidence" value="ECO:0007669"/>
    <property type="project" value="UniProtKB-UniRule"/>
</dbReference>
<dbReference type="EMBL" id="CP002456">
    <property type="protein sequence ID" value="ADU92030.1"/>
    <property type="molecule type" value="Genomic_DNA"/>
</dbReference>
<evidence type="ECO:0000256" key="11">
    <source>
        <dbReference type="ARBA" id="ARBA00022759"/>
    </source>
</evidence>
<feature type="domain" description="RNase III" evidence="17">
    <location>
        <begin position="3"/>
        <end position="125"/>
    </location>
</feature>
<keyword evidence="7 15" id="KW-0507">mRNA processing</keyword>
<evidence type="ECO:0000256" key="6">
    <source>
        <dbReference type="ARBA" id="ARBA00022552"/>
    </source>
</evidence>
<evidence type="ECO:0000256" key="13">
    <source>
        <dbReference type="ARBA" id="ARBA00022842"/>
    </source>
</evidence>
<dbReference type="CDD" id="cd10845">
    <property type="entry name" value="DSRM_RNAse_III_family"/>
    <property type="match status" value="1"/>
</dbReference>
<dbReference type="SMART" id="SM00535">
    <property type="entry name" value="RIBOc"/>
    <property type="match status" value="1"/>
</dbReference>
<dbReference type="GO" id="GO:0008033">
    <property type="term" value="P:tRNA processing"/>
    <property type="evidence" value="ECO:0007669"/>
    <property type="project" value="UniProtKB-KW"/>
</dbReference>
<dbReference type="GO" id="GO:0004525">
    <property type="term" value="F:ribonuclease III activity"/>
    <property type="evidence" value="ECO:0007669"/>
    <property type="project" value="UniProtKB-UniRule"/>
</dbReference>
<evidence type="ECO:0000256" key="3">
    <source>
        <dbReference type="ARBA" id="ARBA00010183"/>
    </source>
</evidence>
<keyword evidence="11 15" id="KW-0255">Endonuclease</keyword>
<keyword evidence="9 15" id="KW-0540">Nuclease</keyword>
<dbReference type="Pfam" id="PF14622">
    <property type="entry name" value="Ribonucleas_3_3"/>
    <property type="match status" value="1"/>
</dbReference>